<sequence>MAFSRIFGQFLGIGPGYSPGLLQVGAELQYLAALLSHPLLQVSSCAHRQEAESLLQSTASDLMTPTLTTCSNNKSLTGIFPWNALLTDSRNADDSTSSSEAFSDTTCCNESKDPGILLSVRSCQPW</sequence>
<keyword evidence="2" id="KW-1185">Reference proteome</keyword>
<dbReference type="Proteomes" id="UP000024635">
    <property type="component" value="Unassembled WGS sequence"/>
</dbReference>
<evidence type="ECO:0000313" key="2">
    <source>
        <dbReference type="Proteomes" id="UP000024635"/>
    </source>
</evidence>
<gene>
    <name evidence="1" type="primary">Acey_s0027.g1515</name>
    <name evidence="1" type="ORF">Y032_0027g1515</name>
</gene>
<organism evidence="1 2">
    <name type="scientific">Ancylostoma ceylanicum</name>
    <dbReference type="NCBI Taxonomy" id="53326"/>
    <lineage>
        <taxon>Eukaryota</taxon>
        <taxon>Metazoa</taxon>
        <taxon>Ecdysozoa</taxon>
        <taxon>Nematoda</taxon>
        <taxon>Chromadorea</taxon>
        <taxon>Rhabditida</taxon>
        <taxon>Rhabditina</taxon>
        <taxon>Rhabditomorpha</taxon>
        <taxon>Strongyloidea</taxon>
        <taxon>Ancylostomatidae</taxon>
        <taxon>Ancylostomatinae</taxon>
        <taxon>Ancylostoma</taxon>
    </lineage>
</organism>
<accession>A0A016UU03</accession>
<dbReference type="EMBL" id="JARK01001363">
    <property type="protein sequence ID" value="EYC18431.1"/>
    <property type="molecule type" value="Genomic_DNA"/>
</dbReference>
<protein>
    <submittedName>
        <fullName evidence="1">Uncharacterized protein</fullName>
    </submittedName>
</protein>
<dbReference type="AlphaFoldDB" id="A0A016UU03"/>
<name>A0A016UU03_9BILA</name>
<comment type="caution">
    <text evidence="1">The sequence shown here is derived from an EMBL/GenBank/DDBJ whole genome shotgun (WGS) entry which is preliminary data.</text>
</comment>
<proteinExistence type="predicted"/>
<evidence type="ECO:0000313" key="1">
    <source>
        <dbReference type="EMBL" id="EYC18431.1"/>
    </source>
</evidence>
<reference evidence="2" key="1">
    <citation type="journal article" date="2015" name="Nat. Genet.">
        <title>The genome and transcriptome of the zoonotic hookworm Ancylostoma ceylanicum identify infection-specific gene families.</title>
        <authorList>
            <person name="Schwarz E.M."/>
            <person name="Hu Y."/>
            <person name="Antoshechkin I."/>
            <person name="Miller M.M."/>
            <person name="Sternberg P.W."/>
            <person name="Aroian R.V."/>
        </authorList>
    </citation>
    <scope>NUCLEOTIDE SEQUENCE</scope>
    <source>
        <strain evidence="2">HY135</strain>
    </source>
</reference>